<evidence type="ECO:0000313" key="4">
    <source>
        <dbReference type="EMBL" id="CAF0975999.1"/>
    </source>
</evidence>
<feature type="domain" description="DDE Tnp4" evidence="3">
    <location>
        <begin position="12"/>
        <end position="66"/>
    </location>
</feature>
<sequence length="211" mass="24312">MSAFLPKDKIYGSEQANDNRMITVIRWIVEAANRRLKQFKYLDVIVPNSTLPYIFDYISIVAALINAFQPPCIQDTANDQYTAGEMLQRRNKKNVLEEKLNDKEFLKVKKWEKMEDATAAPKFPPMRLAVLNDITLGVFSVKQAISYVNEHIDENGTMKFFILWYLGYARYDIAKVTQRSKNYLQAFIDAQTAPSSDEDSDEDNLTLYSLA</sequence>
<evidence type="ECO:0000256" key="1">
    <source>
        <dbReference type="ARBA" id="ARBA00001968"/>
    </source>
</evidence>
<keyword evidence="2" id="KW-0479">Metal-binding</keyword>
<dbReference type="OrthoDB" id="10049726at2759"/>
<dbReference type="GO" id="GO:0046872">
    <property type="term" value="F:metal ion binding"/>
    <property type="evidence" value="ECO:0007669"/>
    <property type="project" value="UniProtKB-KW"/>
</dbReference>
<proteinExistence type="predicted"/>
<evidence type="ECO:0000313" key="6">
    <source>
        <dbReference type="Proteomes" id="UP000663829"/>
    </source>
</evidence>
<comment type="cofactor">
    <cofactor evidence="1">
        <name>a divalent metal cation</name>
        <dbReference type="ChEBI" id="CHEBI:60240"/>
    </cofactor>
</comment>
<gene>
    <name evidence="4" type="ORF">GPM918_LOCUS12494</name>
    <name evidence="5" type="ORF">SRO942_LOCUS12494</name>
</gene>
<accession>A0A814ES19</accession>
<dbReference type="InterPro" id="IPR027806">
    <property type="entry name" value="HARBI1_dom"/>
</dbReference>
<reference evidence="4" key="1">
    <citation type="submission" date="2021-02" db="EMBL/GenBank/DDBJ databases">
        <authorList>
            <person name="Nowell W R."/>
        </authorList>
    </citation>
    <scope>NUCLEOTIDE SEQUENCE</scope>
</reference>
<name>A0A814ES19_9BILA</name>
<comment type="caution">
    <text evidence="4">The sequence shown here is derived from an EMBL/GenBank/DDBJ whole genome shotgun (WGS) entry which is preliminary data.</text>
</comment>
<dbReference type="AlphaFoldDB" id="A0A814ES19"/>
<dbReference type="Proteomes" id="UP000681722">
    <property type="component" value="Unassembled WGS sequence"/>
</dbReference>
<dbReference type="EMBL" id="CAJOBC010002741">
    <property type="protein sequence ID" value="CAF3748863.1"/>
    <property type="molecule type" value="Genomic_DNA"/>
</dbReference>
<keyword evidence="6" id="KW-1185">Reference proteome</keyword>
<evidence type="ECO:0000256" key="2">
    <source>
        <dbReference type="ARBA" id="ARBA00022723"/>
    </source>
</evidence>
<evidence type="ECO:0000259" key="3">
    <source>
        <dbReference type="Pfam" id="PF13359"/>
    </source>
</evidence>
<evidence type="ECO:0000313" key="5">
    <source>
        <dbReference type="EMBL" id="CAF3748863.1"/>
    </source>
</evidence>
<dbReference type="Proteomes" id="UP000663829">
    <property type="component" value="Unassembled WGS sequence"/>
</dbReference>
<organism evidence="4 6">
    <name type="scientific">Didymodactylos carnosus</name>
    <dbReference type="NCBI Taxonomy" id="1234261"/>
    <lineage>
        <taxon>Eukaryota</taxon>
        <taxon>Metazoa</taxon>
        <taxon>Spiralia</taxon>
        <taxon>Gnathifera</taxon>
        <taxon>Rotifera</taxon>
        <taxon>Eurotatoria</taxon>
        <taxon>Bdelloidea</taxon>
        <taxon>Philodinida</taxon>
        <taxon>Philodinidae</taxon>
        <taxon>Didymodactylos</taxon>
    </lineage>
</organism>
<dbReference type="EMBL" id="CAJNOQ010002741">
    <property type="protein sequence ID" value="CAF0975999.1"/>
    <property type="molecule type" value="Genomic_DNA"/>
</dbReference>
<dbReference type="Pfam" id="PF13359">
    <property type="entry name" value="DDE_Tnp_4"/>
    <property type="match status" value="1"/>
</dbReference>
<protein>
    <recommendedName>
        <fullName evidence="3">DDE Tnp4 domain-containing protein</fullName>
    </recommendedName>
</protein>